<protein>
    <submittedName>
        <fullName evidence="1">3405_t:CDS:1</fullName>
    </submittedName>
</protein>
<proteinExistence type="predicted"/>
<accession>A0A9N9JID5</accession>
<dbReference type="Proteomes" id="UP000789405">
    <property type="component" value="Unassembled WGS sequence"/>
</dbReference>
<reference evidence="1" key="1">
    <citation type="submission" date="2021-06" db="EMBL/GenBank/DDBJ databases">
        <authorList>
            <person name="Kallberg Y."/>
            <person name="Tangrot J."/>
            <person name="Rosling A."/>
        </authorList>
    </citation>
    <scope>NUCLEOTIDE SEQUENCE</scope>
    <source>
        <strain evidence="1">MA453B</strain>
    </source>
</reference>
<name>A0A9N9JID5_9GLOM</name>
<keyword evidence="2" id="KW-1185">Reference proteome</keyword>
<sequence>LTSINNANKQELLQLEKTPEISYEVPALSTKKNEFRKPISCPGGCEQTCYEVLRGCTLACLASIFPPVCQAACLAAYGTYQGNLENITISSPKKISEGNLMGLYECEVYLPIPVIERKQHLIYSVNPAETLCLASEFVKSQLQFLINRGYTISEAESHKP</sequence>
<gene>
    <name evidence="1" type="ORF">DERYTH_LOCUS19981</name>
</gene>
<comment type="caution">
    <text evidence="1">The sequence shown here is derived from an EMBL/GenBank/DDBJ whole genome shotgun (WGS) entry which is preliminary data.</text>
</comment>
<dbReference type="EMBL" id="CAJVPY010022786">
    <property type="protein sequence ID" value="CAG8783738.1"/>
    <property type="molecule type" value="Genomic_DNA"/>
</dbReference>
<evidence type="ECO:0000313" key="1">
    <source>
        <dbReference type="EMBL" id="CAG8783738.1"/>
    </source>
</evidence>
<evidence type="ECO:0000313" key="2">
    <source>
        <dbReference type="Proteomes" id="UP000789405"/>
    </source>
</evidence>
<dbReference type="AlphaFoldDB" id="A0A9N9JID5"/>
<feature type="non-terminal residue" evidence="1">
    <location>
        <position position="1"/>
    </location>
</feature>
<organism evidence="1 2">
    <name type="scientific">Dentiscutata erythropus</name>
    <dbReference type="NCBI Taxonomy" id="1348616"/>
    <lineage>
        <taxon>Eukaryota</taxon>
        <taxon>Fungi</taxon>
        <taxon>Fungi incertae sedis</taxon>
        <taxon>Mucoromycota</taxon>
        <taxon>Glomeromycotina</taxon>
        <taxon>Glomeromycetes</taxon>
        <taxon>Diversisporales</taxon>
        <taxon>Gigasporaceae</taxon>
        <taxon>Dentiscutata</taxon>
    </lineage>
</organism>